<evidence type="ECO:0000313" key="6">
    <source>
        <dbReference type="Proteomes" id="UP000703315"/>
    </source>
</evidence>
<keyword evidence="2" id="KW-0328">Glycosyltransferase</keyword>
<proteinExistence type="predicted"/>
<keyword evidence="3" id="KW-0808">Transferase</keyword>
<dbReference type="PANTHER" id="PTHR45947:SF3">
    <property type="entry name" value="SULFOQUINOVOSYL TRANSFERASE SQD2"/>
    <property type="match status" value="1"/>
</dbReference>
<dbReference type="RefSeq" id="WP_303903102.1">
    <property type="nucleotide sequence ID" value="NZ_DYXC01000051.1"/>
</dbReference>
<reference evidence="5" key="2">
    <citation type="submission" date="2021-09" db="EMBL/GenBank/DDBJ databases">
        <authorList>
            <person name="Gilroy R."/>
        </authorList>
    </citation>
    <scope>NUCLEOTIDE SEQUENCE</scope>
    <source>
        <strain evidence="5">ChiHjej13B12-14962</strain>
    </source>
</reference>
<dbReference type="CDD" id="cd03794">
    <property type="entry name" value="GT4_WbuB-like"/>
    <property type="match status" value="1"/>
</dbReference>
<name>A0A921FKR3_9MICC</name>
<dbReference type="SUPFAM" id="SSF53756">
    <property type="entry name" value="UDP-Glycosyltransferase/glycogen phosphorylase"/>
    <property type="match status" value="1"/>
</dbReference>
<evidence type="ECO:0000259" key="4">
    <source>
        <dbReference type="Pfam" id="PF13579"/>
    </source>
</evidence>
<dbReference type="GO" id="GO:0016757">
    <property type="term" value="F:glycosyltransferase activity"/>
    <property type="evidence" value="ECO:0007669"/>
    <property type="project" value="UniProtKB-KW"/>
</dbReference>
<dbReference type="InterPro" id="IPR050194">
    <property type="entry name" value="Glycosyltransferase_grp1"/>
</dbReference>
<dbReference type="AlphaFoldDB" id="A0A921FKR3"/>
<comment type="caution">
    <text evidence="5">The sequence shown here is derived from an EMBL/GenBank/DDBJ whole genome shotgun (WGS) entry which is preliminary data.</text>
</comment>
<evidence type="ECO:0000256" key="1">
    <source>
        <dbReference type="ARBA" id="ARBA00021292"/>
    </source>
</evidence>
<dbReference type="Pfam" id="PF13579">
    <property type="entry name" value="Glyco_trans_4_4"/>
    <property type="match status" value="1"/>
</dbReference>
<dbReference type="GO" id="GO:1901137">
    <property type="term" value="P:carbohydrate derivative biosynthetic process"/>
    <property type="evidence" value="ECO:0007669"/>
    <property type="project" value="UniProtKB-ARBA"/>
</dbReference>
<reference evidence="5" key="1">
    <citation type="journal article" date="2021" name="PeerJ">
        <title>Extensive microbial diversity within the chicken gut microbiome revealed by metagenomics and culture.</title>
        <authorList>
            <person name="Gilroy R."/>
            <person name="Ravi A."/>
            <person name="Getino M."/>
            <person name="Pursley I."/>
            <person name="Horton D.L."/>
            <person name="Alikhan N.F."/>
            <person name="Baker D."/>
            <person name="Gharbi K."/>
            <person name="Hall N."/>
            <person name="Watson M."/>
            <person name="Adriaenssens E.M."/>
            <person name="Foster-Nyarko E."/>
            <person name="Jarju S."/>
            <person name="Secka A."/>
            <person name="Antonio M."/>
            <person name="Oren A."/>
            <person name="Chaudhuri R.R."/>
            <person name="La Ragione R."/>
            <person name="Hildebrand F."/>
            <person name="Pallen M.J."/>
        </authorList>
    </citation>
    <scope>NUCLEOTIDE SEQUENCE</scope>
    <source>
        <strain evidence="5">ChiHjej13B12-14962</strain>
    </source>
</reference>
<dbReference type="Gene3D" id="3.40.50.2000">
    <property type="entry name" value="Glycogen Phosphorylase B"/>
    <property type="match status" value="2"/>
</dbReference>
<protein>
    <recommendedName>
        <fullName evidence="1">D-inositol 3-phosphate glycosyltransferase</fullName>
    </recommendedName>
</protein>
<evidence type="ECO:0000256" key="3">
    <source>
        <dbReference type="ARBA" id="ARBA00022679"/>
    </source>
</evidence>
<feature type="non-terminal residue" evidence="5">
    <location>
        <position position="655"/>
    </location>
</feature>
<dbReference type="InterPro" id="IPR028098">
    <property type="entry name" value="Glyco_trans_4-like_N"/>
</dbReference>
<dbReference type="EMBL" id="DYXC01000051">
    <property type="protein sequence ID" value="HJF13908.1"/>
    <property type="molecule type" value="Genomic_DNA"/>
</dbReference>
<dbReference type="Pfam" id="PF13692">
    <property type="entry name" value="Glyco_trans_1_4"/>
    <property type="match status" value="1"/>
</dbReference>
<dbReference type="PANTHER" id="PTHR45947">
    <property type="entry name" value="SULFOQUINOVOSYL TRANSFERASE SQD2"/>
    <property type="match status" value="1"/>
</dbReference>
<dbReference type="Proteomes" id="UP000703315">
    <property type="component" value="Unassembled WGS sequence"/>
</dbReference>
<accession>A0A921FKR3</accession>
<evidence type="ECO:0000256" key="2">
    <source>
        <dbReference type="ARBA" id="ARBA00022676"/>
    </source>
</evidence>
<feature type="domain" description="Glycosyltransferase subfamily 4-like N-terminal" evidence="4">
    <location>
        <begin position="19"/>
        <end position="186"/>
    </location>
</feature>
<organism evidence="5 6">
    <name type="scientific">Enteractinococcus helveticum</name>
    <dbReference type="NCBI Taxonomy" id="1837282"/>
    <lineage>
        <taxon>Bacteria</taxon>
        <taxon>Bacillati</taxon>
        <taxon>Actinomycetota</taxon>
        <taxon>Actinomycetes</taxon>
        <taxon>Micrococcales</taxon>
        <taxon>Micrococcaceae</taxon>
    </lineage>
</organism>
<evidence type="ECO:0000313" key="5">
    <source>
        <dbReference type="EMBL" id="HJF13908.1"/>
    </source>
</evidence>
<gene>
    <name evidence="5" type="ORF">K8V32_03770</name>
</gene>
<sequence length="655" mass="72713">MNRRLLLVTHSYTPESTAPQRRWKKFLAGLAAVGWNVEVLTPPADSRCVDLTQDGEPHLRIRRTPDVGFLPDSRGGRLAKAVVHAVMSVPLSVLSDADIVVATVPALPNLVAGRVIAWVKRVPFVVEMRDAWPDLIFESETGGKVFGTLVAEAITRIQRSSDQLIAVTRGFAATLEQRNMPPVEVIFNSRKTDNIPLLPARDRNAGELNVLYLGNHGESQQLELLIKAAKIARAENPNIRVRFVGDGTQKPALQDLNESLDNPVEMLEPTFGHETIEQYQWADTCMVSLRSDWASFAHTVPSKTYELLSYGKHITGIVCGEAAEILRESGTHAVVQDNLQSLANTWLELAQDPYSTPVQETGPTWVAEHASDTAQIMKLDSVLKRKLPPKPTTNFLKRSSTAASISATAALEHLKNNRALFGLLVLRRLPQRLREPIATAASNVNGGPLDTVSAVGKAVLGRTDELKSQARSLLGKRGSDRKIIDYARVFIALGDLETAEWLLDRVRPNTRGLVAARAWVSWTRGDMERSVELLKTAQRERKTVERWRSELHSFQGAMPHLRSVDDYQPRNERVLHVLTNSLPHTPSGYAQRSHSIMLALEELGWDLSAVTRIGWPITTGALLADSQDFVDGIAYQRLLPQQLETHFSERLQQNA</sequence>